<evidence type="ECO:0000313" key="6">
    <source>
        <dbReference type="Proteomes" id="UP000070163"/>
    </source>
</evidence>
<keyword evidence="3 5" id="KW-0808">Transferase</keyword>
<sequence length="175" mass="19522">WEEFGELSYIVKLKSRYTRDLGPSMSPFNAFLFLQGLETLHLRMERHSENALEVAEFLEDHPKVNWVAYPGIPEHPTHDLAKKYLENGFGGVVGFGIEGGAEGGKKFIEGLELFSHLANVGDAKSLAIHPWSTTHSQLTPEQRREGGVTEDFVRLSVGVEDSEDILEDLDQALEG</sequence>
<comment type="cofactor">
    <cofactor evidence="1">
        <name>pyridoxal 5'-phosphate</name>
        <dbReference type="ChEBI" id="CHEBI:597326"/>
    </cofactor>
</comment>
<dbReference type="InterPro" id="IPR015422">
    <property type="entry name" value="PyrdxlP-dep_Trfase_small"/>
</dbReference>
<accession>A0A133U6K1</accession>
<feature type="non-terminal residue" evidence="5">
    <location>
        <position position="1"/>
    </location>
</feature>
<dbReference type="InterPro" id="IPR015421">
    <property type="entry name" value="PyrdxlP-dep_Trfase_major"/>
</dbReference>
<name>A0A133U6K1_9EURY</name>
<dbReference type="GO" id="GO:0003961">
    <property type="term" value="F:O-acetylhomoserine aminocarboxypropyltransferase activity"/>
    <property type="evidence" value="ECO:0007669"/>
    <property type="project" value="UniProtKB-EC"/>
</dbReference>
<dbReference type="AlphaFoldDB" id="A0A133U6K1"/>
<dbReference type="PANTHER" id="PTHR43797:SF2">
    <property type="entry name" value="HOMOCYSTEINE_CYSTEINE SYNTHASE"/>
    <property type="match status" value="1"/>
</dbReference>
<proteinExistence type="inferred from homology"/>
<keyword evidence="6" id="KW-1185">Reference proteome</keyword>
<dbReference type="Proteomes" id="UP000070163">
    <property type="component" value="Unassembled WGS sequence"/>
</dbReference>
<dbReference type="PANTHER" id="PTHR43797">
    <property type="entry name" value="HOMOCYSTEINE/CYSTEINE SYNTHASE"/>
    <property type="match status" value="1"/>
</dbReference>
<evidence type="ECO:0000313" key="5">
    <source>
        <dbReference type="EMBL" id="KXA89807.1"/>
    </source>
</evidence>
<organism evidence="5 6">
    <name type="scientific">candidate division MSBL1 archaeon SCGC-AAA259A05</name>
    <dbReference type="NCBI Taxonomy" id="1698259"/>
    <lineage>
        <taxon>Archaea</taxon>
        <taxon>Methanobacteriati</taxon>
        <taxon>Methanobacteriota</taxon>
        <taxon>candidate division MSBL1</taxon>
    </lineage>
</organism>
<reference evidence="5 6" key="1">
    <citation type="journal article" date="2016" name="Sci. Rep.">
        <title>Metabolic traits of an uncultured archaeal lineage -MSBL1- from brine pools of the Red Sea.</title>
        <authorList>
            <person name="Mwirichia R."/>
            <person name="Alam I."/>
            <person name="Rashid M."/>
            <person name="Vinu M."/>
            <person name="Ba-Alawi W."/>
            <person name="Anthony Kamau A."/>
            <person name="Kamanda Ngugi D."/>
            <person name="Goker M."/>
            <person name="Klenk H.P."/>
            <person name="Bajic V."/>
            <person name="Stingl U."/>
        </authorList>
    </citation>
    <scope>NUCLEOTIDE SEQUENCE [LARGE SCALE GENOMIC DNA]</scope>
    <source>
        <strain evidence="5">SCGC-AAA259A05</strain>
    </source>
</reference>
<dbReference type="InterPro" id="IPR006235">
    <property type="entry name" value="OAc-hSer/O-AcSer_sulfhydrylase"/>
</dbReference>
<dbReference type="SUPFAM" id="SSF53383">
    <property type="entry name" value="PLP-dependent transferases"/>
    <property type="match status" value="1"/>
</dbReference>
<dbReference type="Pfam" id="PF01053">
    <property type="entry name" value="Cys_Met_Meta_PP"/>
    <property type="match status" value="1"/>
</dbReference>
<gene>
    <name evidence="5" type="ORF">AKJ57_04870</name>
</gene>
<comment type="similarity">
    <text evidence="2">Belongs to the trans-sulfuration enzymes family.</text>
</comment>
<dbReference type="GO" id="GO:0030170">
    <property type="term" value="F:pyridoxal phosphate binding"/>
    <property type="evidence" value="ECO:0007669"/>
    <property type="project" value="InterPro"/>
</dbReference>
<dbReference type="GO" id="GO:0006535">
    <property type="term" value="P:cysteine biosynthetic process from serine"/>
    <property type="evidence" value="ECO:0007669"/>
    <property type="project" value="TreeGrafter"/>
</dbReference>
<dbReference type="PATRIC" id="fig|1698259.3.peg.1344"/>
<dbReference type="GO" id="GO:0019346">
    <property type="term" value="P:transsulfuration"/>
    <property type="evidence" value="ECO:0007669"/>
    <property type="project" value="InterPro"/>
</dbReference>
<dbReference type="InterPro" id="IPR015424">
    <property type="entry name" value="PyrdxlP-dep_Trfase"/>
</dbReference>
<dbReference type="InterPro" id="IPR000277">
    <property type="entry name" value="Cys/Met-Metab_PyrdxlP-dep_enz"/>
</dbReference>
<keyword evidence="4" id="KW-0663">Pyridoxal phosphate</keyword>
<dbReference type="EMBL" id="LHXJ01000064">
    <property type="protein sequence ID" value="KXA89807.1"/>
    <property type="molecule type" value="Genomic_DNA"/>
</dbReference>
<dbReference type="GO" id="GO:0005737">
    <property type="term" value="C:cytoplasm"/>
    <property type="evidence" value="ECO:0007669"/>
    <property type="project" value="TreeGrafter"/>
</dbReference>
<dbReference type="Gene3D" id="3.90.1150.10">
    <property type="entry name" value="Aspartate Aminotransferase, domain 1"/>
    <property type="match status" value="1"/>
</dbReference>
<evidence type="ECO:0000256" key="1">
    <source>
        <dbReference type="ARBA" id="ARBA00001933"/>
    </source>
</evidence>
<protein>
    <submittedName>
        <fullName evidence="5">O-acetylhomoserine aminocarboxypropyltransferase</fullName>
        <ecNumber evidence="5">2.5.1.49</ecNumber>
    </submittedName>
</protein>
<evidence type="ECO:0000256" key="4">
    <source>
        <dbReference type="ARBA" id="ARBA00022898"/>
    </source>
</evidence>
<dbReference type="EC" id="2.5.1.49" evidence="5"/>
<dbReference type="Gene3D" id="3.40.640.10">
    <property type="entry name" value="Type I PLP-dependent aspartate aminotransferase-like (Major domain)"/>
    <property type="match status" value="1"/>
</dbReference>
<comment type="caution">
    <text evidence="5">The sequence shown here is derived from an EMBL/GenBank/DDBJ whole genome shotgun (WGS) entry which is preliminary data.</text>
</comment>
<dbReference type="FunFam" id="3.90.1150.10:FF:000033">
    <property type="entry name" value="Cystathionine gamma-synthase"/>
    <property type="match status" value="1"/>
</dbReference>
<evidence type="ECO:0000256" key="3">
    <source>
        <dbReference type="ARBA" id="ARBA00022679"/>
    </source>
</evidence>
<dbReference type="GO" id="GO:0071269">
    <property type="term" value="P:L-homocysteine biosynthetic process"/>
    <property type="evidence" value="ECO:0007669"/>
    <property type="project" value="TreeGrafter"/>
</dbReference>
<dbReference type="GO" id="GO:0004124">
    <property type="term" value="F:cysteine synthase activity"/>
    <property type="evidence" value="ECO:0007669"/>
    <property type="project" value="TreeGrafter"/>
</dbReference>
<evidence type="ECO:0000256" key="2">
    <source>
        <dbReference type="ARBA" id="ARBA00009077"/>
    </source>
</evidence>